<dbReference type="GO" id="GO:0016989">
    <property type="term" value="F:sigma factor antagonist activity"/>
    <property type="evidence" value="ECO:0007669"/>
    <property type="project" value="TreeGrafter"/>
</dbReference>
<dbReference type="InterPro" id="IPR006860">
    <property type="entry name" value="FecR"/>
</dbReference>
<dbReference type="InterPro" id="IPR032508">
    <property type="entry name" value="FecR_C"/>
</dbReference>
<keyword evidence="1" id="KW-0812">Transmembrane</keyword>
<feature type="transmembrane region" description="Helical" evidence="1">
    <location>
        <begin position="95"/>
        <end position="114"/>
    </location>
</feature>
<dbReference type="PANTHER" id="PTHR30273">
    <property type="entry name" value="PERIPLASMIC SIGNAL SENSOR AND SIGMA FACTOR ACTIVATOR FECR-RELATED"/>
    <property type="match status" value="1"/>
</dbReference>
<dbReference type="Pfam" id="PF04773">
    <property type="entry name" value="FecR"/>
    <property type="match status" value="1"/>
</dbReference>
<dbReference type="Pfam" id="PF16344">
    <property type="entry name" value="FecR_C"/>
    <property type="match status" value="1"/>
</dbReference>
<protein>
    <submittedName>
        <fullName evidence="4">FecR family protein</fullName>
    </submittedName>
</protein>
<dbReference type="PANTHER" id="PTHR30273:SF2">
    <property type="entry name" value="PROTEIN FECR"/>
    <property type="match status" value="1"/>
</dbReference>
<dbReference type="RefSeq" id="WP_148918544.1">
    <property type="nucleotide sequence ID" value="NZ_VTAV01000003.1"/>
</dbReference>
<accession>A0A5D4H8P4</accession>
<organism evidence="4 5">
    <name type="scientific">Sphingobacterium phlebotomi</name>
    <dbReference type="NCBI Taxonomy" id="2605433"/>
    <lineage>
        <taxon>Bacteria</taxon>
        <taxon>Pseudomonadati</taxon>
        <taxon>Bacteroidota</taxon>
        <taxon>Sphingobacteriia</taxon>
        <taxon>Sphingobacteriales</taxon>
        <taxon>Sphingobacteriaceae</taxon>
        <taxon>Sphingobacterium</taxon>
    </lineage>
</organism>
<feature type="domain" description="Protein FecR C-terminal" evidence="3">
    <location>
        <begin position="334"/>
        <end position="402"/>
    </location>
</feature>
<evidence type="ECO:0000259" key="2">
    <source>
        <dbReference type="Pfam" id="PF04773"/>
    </source>
</evidence>
<feature type="domain" description="FecR protein" evidence="2">
    <location>
        <begin position="194"/>
        <end position="293"/>
    </location>
</feature>
<evidence type="ECO:0000313" key="5">
    <source>
        <dbReference type="Proteomes" id="UP000322362"/>
    </source>
</evidence>
<keyword evidence="5" id="KW-1185">Reference proteome</keyword>
<dbReference type="Proteomes" id="UP000322362">
    <property type="component" value="Unassembled WGS sequence"/>
</dbReference>
<evidence type="ECO:0000313" key="4">
    <source>
        <dbReference type="EMBL" id="TYR36957.1"/>
    </source>
</evidence>
<dbReference type="AlphaFoldDB" id="A0A5D4H8P4"/>
<dbReference type="InterPro" id="IPR012373">
    <property type="entry name" value="Ferrdict_sens_TM"/>
</dbReference>
<sequence>MNRPSRETLIRYFKGKCLPHEIELVELYLSLDVDKEFVESCIENVWDELEERTKQIPDDRRLEKFKQELDQQLRTQVQLPPLDYPNKRRYFRLSLWTKSVAAAVLLIGAGLWAFHNIQPKISMPQVKQAESEGLPGDDKAFLTLSDGSIITLSETENGQIAAQHGLRIEKTIEGEIVYKVDGQTATDDNASNSIVTPNGGQYRVILPDGSKALLNAASSLTYPVKFTGKERRVKMSGEVYFEIAKAVNSKNQHIPFFVETLKQEIQVLGTTFNVSAYQDDTYHYTTLVEGSVRLTSTATGGSTLLKPGEHAIVDRDISVSAVNIKQELAWVNDYFVFRSEELQSILKKIARWYDIEVDCPSDLGKKKFTGKVSRSQPLSAVIEMLSSVQNINVELKERRLIVKK</sequence>
<keyword evidence="1" id="KW-0472">Membrane</keyword>
<comment type="caution">
    <text evidence="4">The sequence shown here is derived from an EMBL/GenBank/DDBJ whole genome shotgun (WGS) entry which is preliminary data.</text>
</comment>
<gene>
    <name evidence="4" type="ORF">FXV77_07200</name>
</gene>
<keyword evidence="1" id="KW-1133">Transmembrane helix</keyword>
<dbReference type="EMBL" id="VTAV01000003">
    <property type="protein sequence ID" value="TYR36957.1"/>
    <property type="molecule type" value="Genomic_DNA"/>
</dbReference>
<reference evidence="4 5" key="1">
    <citation type="submission" date="2019-08" db="EMBL/GenBank/DDBJ databases">
        <title>Phlebobacter frassis gen. nov. sp. nov., a new member of family Sphingobacteriaceae isolated from sand fly rearing media.</title>
        <authorList>
            <person name="Kakumanu M.L."/>
            <person name="Marayati B.F."/>
            <person name="Wada-Katsumata A."/>
            <person name="Wasserberg G."/>
            <person name="Schal C."/>
            <person name="Apperson C.S."/>
            <person name="Ponnusamy L."/>
        </authorList>
    </citation>
    <scope>NUCLEOTIDE SEQUENCE [LARGE SCALE GENOMIC DNA]</scope>
    <source>
        <strain evidence="4 5">SSI9</strain>
    </source>
</reference>
<evidence type="ECO:0000259" key="3">
    <source>
        <dbReference type="Pfam" id="PF16344"/>
    </source>
</evidence>
<proteinExistence type="predicted"/>
<name>A0A5D4H8P4_9SPHI</name>
<dbReference type="Gene3D" id="2.60.120.1440">
    <property type="match status" value="1"/>
</dbReference>
<dbReference type="Gene3D" id="3.55.50.30">
    <property type="match status" value="1"/>
</dbReference>
<evidence type="ECO:0000256" key="1">
    <source>
        <dbReference type="SAM" id="Phobius"/>
    </source>
</evidence>